<proteinExistence type="predicted"/>
<name>A0ABP1Q2H8_9HEXA</name>
<gene>
    <name evidence="3" type="ORF">ODALV1_LOCUS6461</name>
</gene>
<feature type="region of interest" description="Disordered" evidence="1">
    <location>
        <begin position="158"/>
        <end position="336"/>
    </location>
</feature>
<feature type="chain" id="PRO_5047357059" evidence="2">
    <location>
        <begin position="26"/>
        <end position="1025"/>
    </location>
</feature>
<dbReference type="Proteomes" id="UP001642540">
    <property type="component" value="Unassembled WGS sequence"/>
</dbReference>
<dbReference type="EMBL" id="CAXLJM020000020">
    <property type="protein sequence ID" value="CAL8086508.1"/>
    <property type="molecule type" value="Genomic_DNA"/>
</dbReference>
<feature type="compositionally biased region" description="Low complexity" evidence="1">
    <location>
        <begin position="161"/>
        <end position="199"/>
    </location>
</feature>
<comment type="caution">
    <text evidence="3">The sequence shown here is derived from an EMBL/GenBank/DDBJ whole genome shotgun (WGS) entry which is preliminary data.</text>
</comment>
<feature type="compositionally biased region" description="Acidic residues" evidence="1">
    <location>
        <begin position="209"/>
        <end position="221"/>
    </location>
</feature>
<organism evidence="3 4">
    <name type="scientific">Orchesella dallaii</name>
    <dbReference type="NCBI Taxonomy" id="48710"/>
    <lineage>
        <taxon>Eukaryota</taxon>
        <taxon>Metazoa</taxon>
        <taxon>Ecdysozoa</taxon>
        <taxon>Arthropoda</taxon>
        <taxon>Hexapoda</taxon>
        <taxon>Collembola</taxon>
        <taxon>Entomobryomorpha</taxon>
        <taxon>Entomobryoidea</taxon>
        <taxon>Orchesellidae</taxon>
        <taxon>Orchesellinae</taxon>
        <taxon>Orchesella</taxon>
    </lineage>
</organism>
<feature type="signal peptide" evidence="2">
    <location>
        <begin position="1"/>
        <end position="25"/>
    </location>
</feature>
<keyword evidence="2" id="KW-0732">Signal</keyword>
<feature type="compositionally biased region" description="Polar residues" evidence="1">
    <location>
        <begin position="230"/>
        <end position="248"/>
    </location>
</feature>
<evidence type="ECO:0000256" key="1">
    <source>
        <dbReference type="SAM" id="MobiDB-lite"/>
    </source>
</evidence>
<evidence type="ECO:0000313" key="3">
    <source>
        <dbReference type="EMBL" id="CAL8086508.1"/>
    </source>
</evidence>
<evidence type="ECO:0000313" key="4">
    <source>
        <dbReference type="Proteomes" id="UP001642540"/>
    </source>
</evidence>
<protein>
    <submittedName>
        <fullName evidence="3">Uncharacterized protein</fullName>
    </submittedName>
</protein>
<feature type="compositionally biased region" description="Acidic residues" evidence="1">
    <location>
        <begin position="249"/>
        <end position="264"/>
    </location>
</feature>
<sequence>MRQIKIFIVALTCIAASSLLPSAYGQIEARNTVPDTITGCYLNNTAYNRFARQPMHINNLITIIRKIEMKTDGQWDIRRIARTLVHRYTFDGMEFNPASKPEFQYRQKPVERAKTLILKSLIPIPAEEILPDYILDNDEKCALHWMLSHSMNATVRDEELNPYGNNPSYGSPSYPNSGGSNPYGTNNNQQPNNQNTGSNYYRGRRDVSENETSEESSEEDGVGQNEVDTESPNVENVNPKQAASNNLDYQEDISDSSENDPDNYDTDKNISETASATDVQEEPEKSSSNQDSLSNLPQDTDDDVEILLPESRASSGSSSKSARQVSTNKPGRTRRPIETGVVYTDWGSISAGRLIAGIAAGLEPVTMSVGGNTYSPESSYGGTNPWSSGSGVGGNNNNNNGGYGNNYPMKSVNNQPQYPTNTNGQQPQSSSQWRGGRKRRQAQNLQPIESLYAATLAGDVGQAAVLNAIYQISSAIPPRGEFNDTVCPREYILQQHPDPTKEIFMDSASWSYMTEAEIRGGLDGLIIGSNIRRWSPSYTIRLSDVLSQYYSEEGVIITGEQNFRSCDRSSLYSTSIGNANLEEQARSFATLYSNRTNGMSDQNPNPNTFNSIVQEATQRMLGVMSSFSSIDKPCTRRNSAGDQNDNQKYIVPKLTVYGVLDHSATVLEIDQQKRFLGQLAHEILVSPQGSRLGVVDGNSGSILISPNWTDTSSILACAVLGIPSISKTQDYNRVMTNLKTEIERVKNEEQRTNYTNDNGIVILLMVQGKQLEDTQRTDIIRIREEINSQFEDIAVIAASNKYQESDFQDIDFIRLSNAQNFSDDAASFAQDLLKKTHGVLRYVTCNAFIHSQENEHLQYIDLFISPGDIQYYKITPNFFFSARTLMLRFTSDNGRVRVCQSRIDPFPNSSNQGTNGVSCQETKGTWIAPGKTEIDIQYEYQQPCGKHGKYEGCGPIFISITPISTPTTGTGGLDCTVEGCQSSNQVKVTYTHWGMRCNGAMKTALSSTFAILTVLLSLMNWFKSV</sequence>
<feature type="compositionally biased region" description="Low complexity" evidence="1">
    <location>
        <begin position="311"/>
        <end position="326"/>
    </location>
</feature>
<feature type="region of interest" description="Disordered" evidence="1">
    <location>
        <begin position="385"/>
        <end position="442"/>
    </location>
</feature>
<feature type="compositionally biased region" description="Polar residues" evidence="1">
    <location>
        <begin position="286"/>
        <end position="298"/>
    </location>
</feature>
<feature type="compositionally biased region" description="Polar residues" evidence="1">
    <location>
        <begin position="411"/>
        <end position="433"/>
    </location>
</feature>
<keyword evidence="4" id="KW-1185">Reference proteome</keyword>
<reference evidence="3 4" key="1">
    <citation type="submission" date="2024-08" db="EMBL/GenBank/DDBJ databases">
        <authorList>
            <person name="Cucini C."/>
            <person name="Frati F."/>
        </authorList>
    </citation>
    <scope>NUCLEOTIDE SEQUENCE [LARGE SCALE GENOMIC DNA]</scope>
</reference>
<evidence type="ECO:0000256" key="2">
    <source>
        <dbReference type="SAM" id="SignalP"/>
    </source>
</evidence>
<accession>A0ABP1Q2H8</accession>